<evidence type="ECO:0000256" key="3">
    <source>
        <dbReference type="SAM" id="Phobius"/>
    </source>
</evidence>
<feature type="compositionally biased region" description="Polar residues" evidence="2">
    <location>
        <begin position="69"/>
        <end position="83"/>
    </location>
</feature>
<name>A0AAC9VHK8_9ENTR</name>
<organism evidence="4 5">
    <name type="scientific">Candidatus Williamhamiltonella defendens</name>
    <dbReference type="NCBI Taxonomy" id="138072"/>
    <lineage>
        <taxon>Bacteria</taxon>
        <taxon>Pseudomonadati</taxon>
        <taxon>Pseudomonadota</taxon>
        <taxon>Gammaproteobacteria</taxon>
        <taxon>Enterobacterales</taxon>
        <taxon>Enterobacteriaceae</taxon>
        <taxon>aphid secondary symbionts</taxon>
        <taxon>Candidatus Williamhamiltonella</taxon>
    </lineage>
</organism>
<feature type="region of interest" description="Disordered" evidence="2">
    <location>
        <begin position="45"/>
        <end position="150"/>
    </location>
</feature>
<dbReference type="AlphaFoldDB" id="A0AAC9VHK8"/>
<evidence type="ECO:0000313" key="5">
    <source>
        <dbReference type="Proteomes" id="UP000792865"/>
    </source>
</evidence>
<gene>
    <name evidence="4" type="ORF">CJJ18_02615</name>
</gene>
<keyword evidence="3" id="KW-0472">Membrane</keyword>
<feature type="coiled-coil region" evidence="1">
    <location>
        <begin position="380"/>
        <end position="446"/>
    </location>
</feature>
<evidence type="ECO:0000313" key="4">
    <source>
        <dbReference type="EMBL" id="ASV33158.1"/>
    </source>
</evidence>
<dbReference type="Proteomes" id="UP000792865">
    <property type="component" value="Chromosome"/>
</dbReference>
<feature type="compositionally biased region" description="Polar residues" evidence="2">
    <location>
        <begin position="133"/>
        <end position="142"/>
    </location>
</feature>
<protein>
    <submittedName>
        <fullName evidence="4">Uncharacterized protein</fullName>
    </submittedName>
</protein>
<keyword evidence="3" id="KW-0812">Transmembrane</keyword>
<sequence>MGIDSVGITIKPYSSSIGTPFSEHTEACVTLTPSAVHNNTILVRDSETNDPYPPENNPFSENDDDKIIKQSNSKNPFGSTTDLSPFGGDEDDSETHSSSETHVDRPNFTSASKSPYPPENNPFSENDGDDHQIINQSTSTNPFDEDMRPNTENINVINPFKKIADEFLEYINDYYLKNKDIAKHSKKLKERLSDFIQLSNNENKFEWIPDKEPKTKEEFDDIIKEITKKSKESGKLYGIAEIFEKKINYKDDISGSTNIFESSTHYDEESEVNQKNKQYLEILNDYIKNHSSIPNKLLNIASFHVNETTRLKKIQQRLSAEIVRIENKKAEWVNPPDTSQKFDDLMTQTLEAFKEGSSLRKNLRKCFPEETNKIIAKIEVENINSKVKKLSEKNKKILEQKMNKYQNELNNAKNFTNLEKLSIKLNKNQKKLLEEFKKDMKKLNISEDTLNEIENIFNSEIKNKIDELNSEKAIKAIVRNKADVIYFPKNRFGIKIHAKSMSPDKITEYGVIIKKRVDKITARKIPEKWEKIAIQEVIKIASDKLDEIKKFHPPKTFRRRLLGLMTSTPTVAGSVAGMSAAVLLFSTATVGIVPAVIVGGALLLGGLLMGLRKMLQNRKVPEAILRVREDLEKISKKYGIDLSQTLS</sequence>
<proteinExistence type="predicted"/>
<feature type="compositionally biased region" description="Basic and acidic residues" evidence="2">
    <location>
        <begin position="94"/>
        <end position="105"/>
    </location>
</feature>
<dbReference type="EMBL" id="CP022932">
    <property type="protein sequence ID" value="ASV33158.1"/>
    <property type="molecule type" value="Genomic_DNA"/>
</dbReference>
<keyword evidence="3" id="KW-1133">Transmembrane helix</keyword>
<keyword evidence="1" id="KW-0175">Coiled coil</keyword>
<reference evidence="4" key="1">
    <citation type="submission" date="2017-08" db="EMBL/GenBank/DDBJ databases">
        <title>Genome sequence of Candidatus Hamiltonella defensa from Acyrthosiphon pisum strain MI47.</title>
        <authorList>
            <person name="Patel V.A."/>
            <person name="Chevignon G."/>
            <person name="Russell J.A."/>
            <person name="Oliver K.M."/>
        </authorList>
    </citation>
    <scope>NUCLEOTIDE SEQUENCE</scope>
    <source>
        <strain evidence="4">MI47</strain>
    </source>
</reference>
<evidence type="ECO:0000256" key="2">
    <source>
        <dbReference type="SAM" id="MobiDB-lite"/>
    </source>
</evidence>
<dbReference type="RefSeq" id="WP_095033995.1">
    <property type="nucleotide sequence ID" value="NZ_CAWNYN010000001.1"/>
</dbReference>
<accession>A0AAC9VHK8</accession>
<evidence type="ECO:0000256" key="1">
    <source>
        <dbReference type="SAM" id="Coils"/>
    </source>
</evidence>
<feature type="transmembrane region" description="Helical" evidence="3">
    <location>
        <begin position="591"/>
        <end position="611"/>
    </location>
</feature>